<dbReference type="Pfam" id="PF07704">
    <property type="entry name" value="PSK_trans_fac"/>
    <property type="match status" value="1"/>
</dbReference>
<reference evidence="2 3" key="1">
    <citation type="submission" date="2017-07" db="EMBL/GenBank/DDBJ databases">
        <authorList>
            <person name="Sun Z.S."/>
            <person name="Albrecht U."/>
            <person name="Echele G."/>
            <person name="Lee C.C."/>
        </authorList>
    </citation>
    <scope>NUCLEOTIDE SEQUENCE [LARGE SCALE GENOMIC DNA]</scope>
    <source>
        <strain evidence="2 3">CGMCC 1.12710</strain>
    </source>
</reference>
<dbReference type="InterPro" id="IPR011660">
    <property type="entry name" value="VapB-like"/>
</dbReference>
<feature type="compositionally biased region" description="Basic and acidic residues" evidence="1">
    <location>
        <begin position="23"/>
        <end position="34"/>
    </location>
</feature>
<evidence type="ECO:0000313" key="2">
    <source>
        <dbReference type="EMBL" id="SNT75788.1"/>
    </source>
</evidence>
<dbReference type="OrthoDB" id="8301496at2"/>
<keyword evidence="3" id="KW-1185">Reference proteome</keyword>
<accession>A0A239Q0C4</accession>
<name>A0A239Q0C4_9PROT</name>
<feature type="region of interest" description="Disordered" evidence="1">
    <location>
        <begin position="23"/>
        <end position="47"/>
    </location>
</feature>
<proteinExistence type="predicted"/>
<dbReference type="Proteomes" id="UP000198346">
    <property type="component" value="Unassembled WGS sequence"/>
</dbReference>
<dbReference type="AlphaFoldDB" id="A0A239Q0C4"/>
<evidence type="ECO:0000256" key="1">
    <source>
        <dbReference type="SAM" id="MobiDB-lite"/>
    </source>
</evidence>
<organism evidence="2 3">
    <name type="scientific">Amphiplicatus metriothermophilus</name>
    <dbReference type="NCBI Taxonomy" id="1519374"/>
    <lineage>
        <taxon>Bacteria</taxon>
        <taxon>Pseudomonadati</taxon>
        <taxon>Pseudomonadota</taxon>
        <taxon>Alphaproteobacteria</taxon>
        <taxon>Parvularculales</taxon>
        <taxon>Parvularculaceae</taxon>
        <taxon>Amphiplicatus</taxon>
    </lineage>
</organism>
<sequence length="81" mass="9140">MAPLIRDESVDALAEELKEALGAPSKKEAAKHAIEQALKQARGKRPRKERLKEAWALADAMGPSDPDFDLKKFREELWGER</sequence>
<evidence type="ECO:0000313" key="3">
    <source>
        <dbReference type="Proteomes" id="UP000198346"/>
    </source>
</evidence>
<dbReference type="RefSeq" id="WP_089413329.1">
    <property type="nucleotide sequence ID" value="NZ_FZQA01000010.1"/>
</dbReference>
<gene>
    <name evidence="2" type="ORF">SAMN06297382_2903</name>
</gene>
<dbReference type="EMBL" id="FZQA01000010">
    <property type="protein sequence ID" value="SNT75788.1"/>
    <property type="molecule type" value="Genomic_DNA"/>
</dbReference>
<protein>
    <submittedName>
        <fullName evidence="2">Antitoxin VapB</fullName>
    </submittedName>
</protein>